<reference evidence="1 2" key="1">
    <citation type="submission" date="2018-06" db="EMBL/GenBank/DDBJ databases">
        <authorList>
            <consortium name="Pathogen Informatics"/>
            <person name="Doyle S."/>
        </authorList>
    </citation>
    <scope>NUCLEOTIDE SEQUENCE [LARGE SCALE GENOMIC DNA]</scope>
    <source>
        <strain evidence="1 2">NCTC9381</strain>
    </source>
</reference>
<evidence type="ECO:0000313" key="1">
    <source>
        <dbReference type="EMBL" id="SUE06936.1"/>
    </source>
</evidence>
<organism evidence="1 2">
    <name type="scientific">Enterobacter agglomerans</name>
    <name type="common">Erwinia herbicola</name>
    <name type="synonym">Pantoea agglomerans</name>
    <dbReference type="NCBI Taxonomy" id="549"/>
    <lineage>
        <taxon>Bacteria</taxon>
        <taxon>Pseudomonadati</taxon>
        <taxon>Pseudomonadota</taxon>
        <taxon>Gammaproteobacteria</taxon>
        <taxon>Enterobacterales</taxon>
        <taxon>Erwiniaceae</taxon>
        <taxon>Pantoea</taxon>
        <taxon>Pantoea agglomerans group</taxon>
    </lineage>
</organism>
<dbReference type="AlphaFoldDB" id="A0A379LRX5"/>
<proteinExistence type="predicted"/>
<dbReference type="Proteomes" id="UP000254640">
    <property type="component" value="Unassembled WGS sequence"/>
</dbReference>
<sequence length="66" mass="7636">MKIENLPFGLTQWDQIEETIHPGDQGQATWRTVKFNDIRVADGRLFTRLCRRSLVHKGPYFAVYGG</sequence>
<name>A0A379LRX5_ENTAG</name>
<evidence type="ECO:0000313" key="2">
    <source>
        <dbReference type="Proteomes" id="UP000254640"/>
    </source>
</evidence>
<protein>
    <submittedName>
        <fullName evidence="1">Uncharacterized protein</fullName>
    </submittedName>
</protein>
<keyword evidence="2" id="KW-1185">Reference proteome</keyword>
<dbReference type="EMBL" id="UGSO01000002">
    <property type="protein sequence ID" value="SUE06936.1"/>
    <property type="molecule type" value="Genomic_DNA"/>
</dbReference>
<accession>A0A379LRX5</accession>
<gene>
    <name evidence="1" type="ORF">NCTC9381_05799</name>
</gene>